<evidence type="ECO:0000256" key="1">
    <source>
        <dbReference type="SAM" id="SignalP"/>
    </source>
</evidence>
<dbReference type="InterPro" id="IPR032710">
    <property type="entry name" value="NTF2-like_dom_sf"/>
</dbReference>
<evidence type="ECO:0000313" key="2">
    <source>
        <dbReference type="EMBL" id="MBK0382010.1"/>
    </source>
</evidence>
<keyword evidence="3" id="KW-1185">Reference proteome</keyword>
<name>A0ABS1BGL2_9SPHI</name>
<dbReference type="Proteomes" id="UP000660024">
    <property type="component" value="Unassembled WGS sequence"/>
</dbReference>
<evidence type="ECO:0000313" key="3">
    <source>
        <dbReference type="Proteomes" id="UP000660024"/>
    </source>
</evidence>
<reference evidence="2 3" key="1">
    <citation type="submission" date="2020-12" db="EMBL/GenBank/DDBJ databases">
        <title>Bacterial novel species Pedobacter sp. SD-b isolated from soil.</title>
        <authorList>
            <person name="Jung H.-Y."/>
        </authorList>
    </citation>
    <scope>NUCLEOTIDE SEQUENCE [LARGE SCALE GENOMIC DNA]</scope>
    <source>
        <strain evidence="2 3">SD-b</strain>
    </source>
</reference>
<protein>
    <submittedName>
        <fullName evidence="2">Nuclear transport factor 2 family protein</fullName>
    </submittedName>
</protein>
<dbReference type="SUPFAM" id="SSF54427">
    <property type="entry name" value="NTF2-like"/>
    <property type="match status" value="1"/>
</dbReference>
<dbReference type="EMBL" id="JAEHFY010000004">
    <property type="protein sequence ID" value="MBK0382010.1"/>
    <property type="molecule type" value="Genomic_DNA"/>
</dbReference>
<feature type="chain" id="PRO_5045638178" evidence="1">
    <location>
        <begin position="22"/>
        <end position="280"/>
    </location>
</feature>
<comment type="caution">
    <text evidence="2">The sequence shown here is derived from an EMBL/GenBank/DDBJ whole genome shotgun (WGS) entry which is preliminary data.</text>
</comment>
<organism evidence="2 3">
    <name type="scientific">Pedobacter segetis</name>
    <dbReference type="NCBI Taxonomy" id="2793069"/>
    <lineage>
        <taxon>Bacteria</taxon>
        <taxon>Pseudomonadati</taxon>
        <taxon>Bacteroidota</taxon>
        <taxon>Sphingobacteriia</taxon>
        <taxon>Sphingobacteriales</taxon>
        <taxon>Sphingobacteriaceae</taxon>
        <taxon>Pedobacter</taxon>
    </lineage>
</organism>
<proteinExistence type="predicted"/>
<dbReference type="Gene3D" id="3.10.450.50">
    <property type="match status" value="2"/>
</dbReference>
<gene>
    <name evidence="2" type="ORF">I5M32_03480</name>
</gene>
<sequence length="280" mass="31891">MKKIFLIGAMLLFLLGAKAQKNDGTVSSLIKTENYFNEEVAKEGISEAFLKMTGKNGVVFRPNPVNIKQYYNQNPSKATNLSWQPEFAMISKDGELGFTTGLYTLNNEQPSFGHYLSIWRSNQQKKWELALDAGIAHDKPIADAKQVFLDPSDYKYPKLIGPKKMKMREDIVFSTDLLLSKALNQTGNKNFKDFYADEVRYYFPGKLPIIGKANAVNFIYGMGKQVTSYPNFVDRAFSGDLAYTNGKATIGQKKYNYIRIWQKDAQSKWNIILDMYLEAE</sequence>
<keyword evidence="1" id="KW-0732">Signal</keyword>
<feature type="signal peptide" evidence="1">
    <location>
        <begin position="1"/>
        <end position="21"/>
    </location>
</feature>
<accession>A0ABS1BGL2</accession>
<dbReference type="RefSeq" id="WP_200584790.1">
    <property type="nucleotide sequence ID" value="NZ_JAEHFY010000004.1"/>
</dbReference>